<dbReference type="Pfam" id="PF00082">
    <property type="entry name" value="Peptidase_S8"/>
    <property type="match status" value="1"/>
</dbReference>
<dbReference type="GO" id="GO:0004252">
    <property type="term" value="F:serine-type endopeptidase activity"/>
    <property type="evidence" value="ECO:0007669"/>
    <property type="project" value="InterPro"/>
</dbReference>
<proteinExistence type="predicted"/>
<dbReference type="EMBL" id="QZJZ01000061">
    <property type="protein sequence ID" value="RJP58782.1"/>
    <property type="molecule type" value="Genomic_DNA"/>
</dbReference>
<evidence type="ECO:0000259" key="5">
    <source>
        <dbReference type="Pfam" id="PF00082"/>
    </source>
</evidence>
<feature type="domain" description="Peptidase S8/S53" evidence="5">
    <location>
        <begin position="278"/>
        <end position="610"/>
    </location>
</feature>
<dbReference type="PRINTS" id="PR00723">
    <property type="entry name" value="SUBTILISIN"/>
</dbReference>
<dbReference type="SUPFAM" id="SSF52743">
    <property type="entry name" value="Subtilisin-like"/>
    <property type="match status" value="1"/>
</dbReference>
<feature type="region of interest" description="Disordered" evidence="4">
    <location>
        <begin position="14"/>
        <end position="33"/>
    </location>
</feature>
<name>A0A3A4R1B9_9BACT</name>
<dbReference type="InterPro" id="IPR000209">
    <property type="entry name" value="Peptidase_S8/S53_dom"/>
</dbReference>
<reference evidence="6 7" key="1">
    <citation type="journal article" date="2017" name="ISME J.">
        <title>Energy and carbon metabolisms in a deep terrestrial subsurface fluid microbial community.</title>
        <authorList>
            <person name="Momper L."/>
            <person name="Jungbluth S.P."/>
            <person name="Lee M.D."/>
            <person name="Amend J.P."/>
        </authorList>
    </citation>
    <scope>NUCLEOTIDE SEQUENCE [LARGE SCALE GENOMIC DNA]</scope>
    <source>
        <strain evidence="6">SURF_26</strain>
    </source>
</reference>
<dbReference type="InterPro" id="IPR034074">
    <property type="entry name" value="Y4bN_pept_dom"/>
</dbReference>
<evidence type="ECO:0000256" key="1">
    <source>
        <dbReference type="ARBA" id="ARBA00022670"/>
    </source>
</evidence>
<evidence type="ECO:0000313" key="7">
    <source>
        <dbReference type="Proteomes" id="UP000266426"/>
    </source>
</evidence>
<keyword evidence="2" id="KW-0378">Hydrolase</keyword>
<dbReference type="AlphaFoldDB" id="A0A3A4R1B9"/>
<dbReference type="InterPro" id="IPR036852">
    <property type="entry name" value="Peptidase_S8/S53_dom_sf"/>
</dbReference>
<accession>A0A3A4R1B9</accession>
<dbReference type="InterPro" id="IPR015500">
    <property type="entry name" value="Peptidase_S8_subtilisin-rel"/>
</dbReference>
<evidence type="ECO:0000256" key="4">
    <source>
        <dbReference type="SAM" id="MobiDB-lite"/>
    </source>
</evidence>
<dbReference type="GO" id="GO:0006508">
    <property type="term" value="P:proteolysis"/>
    <property type="evidence" value="ECO:0007669"/>
    <property type="project" value="UniProtKB-KW"/>
</dbReference>
<sequence>MPDKRYPHIFLPNIQENRPYSPPPKGGGKGINIPPRHRIPHSKFLAKKFREAWDYAVNEDIAYHLSRHGVYLEFKGEEGFDLVTKSLEAMRDKDRTKWIRLLNVREENATKYATVFVPKEKENHFLKYIEDYANPAKNIPKSDNPKHKDLINSISDIRKARFEKSFWNDDKKLIPGGTPEWCEVWLSQDTKEVLKRFEQLLDTNGIPHKKGHIRFPEIIIKDVYVNRDHLELITRESDDIAEYRRAKSTASFFTKLSPKEQAEWVEDLLSRTKINPDSQVAVLILDTGVNNGHPLLQPLLRDEDCQAVDPAWGTHDHHGHGTLMAGVIAYDDLKRCLESSLAIDIGHTLESVKILPPGGKNLEELWGDITAQSISLAEIKRPNKQRVICMAVSAQDTRDKGRPSSWSGMVDSLASGAQDGVSRLILLCAGNNEFYLGNYPNEQLTDSIHDPAQSWNALTVGAFTELDTLSDPDLNGYHPVAPKGGLSPFSTTSLLWEDRWPIKPEIMMEGGNTATDDNGFTTECDDLSLLSIHFHPNQQLFFPFNMTSAATAKAAWFAAQIQVKYPDFWPETIRALMVHSAEWTEQMQRQFLNGTAKGDYRELIRTCGYGMPDLDRALYSASNSLTLIAQAEIQPYKKDDQVPVKTKDMHFYELPWPKDILLSLPPDTEVEMRITLSYFIKPGPGEKGWKDRYRYPSHLLRFALNSSGEEKSKFIKRINQAAREEDEEKIGTKSPTDKWVLGQKQRDKGSIHSDIWRGYATDLATSNMIAIYPISGWWKERAYLQEYNNTTRYSLVVSIRTPETYIEQGISIPQAIDIYTPVVNQIKIKPQISI</sequence>
<organism evidence="6 7">
    <name type="scientific">Candidatus Auribacter fodinae</name>
    <dbReference type="NCBI Taxonomy" id="2093366"/>
    <lineage>
        <taxon>Bacteria</taxon>
        <taxon>Pseudomonadati</taxon>
        <taxon>Candidatus Auribacterota</taxon>
        <taxon>Candidatus Auribacteria</taxon>
        <taxon>Candidatus Auribacterales</taxon>
        <taxon>Candidatus Auribacteraceae</taxon>
        <taxon>Candidatus Auribacter</taxon>
    </lineage>
</organism>
<dbReference type="Gene3D" id="3.40.50.200">
    <property type="entry name" value="Peptidase S8/S53 domain"/>
    <property type="match status" value="1"/>
</dbReference>
<evidence type="ECO:0000256" key="3">
    <source>
        <dbReference type="ARBA" id="ARBA00022825"/>
    </source>
</evidence>
<evidence type="ECO:0000256" key="2">
    <source>
        <dbReference type="ARBA" id="ARBA00022801"/>
    </source>
</evidence>
<evidence type="ECO:0000313" key="6">
    <source>
        <dbReference type="EMBL" id="RJP58782.1"/>
    </source>
</evidence>
<gene>
    <name evidence="6" type="ORF">C4541_07415</name>
</gene>
<comment type="caution">
    <text evidence="6">The sequence shown here is derived from an EMBL/GenBank/DDBJ whole genome shotgun (WGS) entry which is preliminary data.</text>
</comment>
<protein>
    <submittedName>
        <fullName evidence="6">Peptidase S8</fullName>
    </submittedName>
</protein>
<dbReference type="Proteomes" id="UP000266426">
    <property type="component" value="Unassembled WGS sequence"/>
</dbReference>
<keyword evidence="1" id="KW-0645">Protease</keyword>
<keyword evidence="3" id="KW-0720">Serine protease</keyword>
<dbReference type="CDD" id="cd04847">
    <property type="entry name" value="Peptidases_S8_Subtilisin_like_2"/>
    <property type="match status" value="1"/>
</dbReference>